<dbReference type="Proteomes" id="UP000525298">
    <property type="component" value="Unassembled WGS sequence"/>
</dbReference>
<dbReference type="FunFam" id="3.40.50.300:FF:000640">
    <property type="entry name" value="MoxR family ATPase"/>
    <property type="match status" value="1"/>
</dbReference>
<dbReference type="Pfam" id="PF07726">
    <property type="entry name" value="AAA_3"/>
    <property type="match status" value="1"/>
</dbReference>
<evidence type="ECO:0000256" key="1">
    <source>
        <dbReference type="ARBA" id="ARBA00022741"/>
    </source>
</evidence>
<evidence type="ECO:0000313" key="7">
    <source>
        <dbReference type="Proteomes" id="UP000525298"/>
    </source>
</evidence>
<comment type="similarity">
    <text evidence="3">Belongs to the MoxR family.</text>
</comment>
<dbReference type="EMBL" id="JACDUS010000005">
    <property type="protein sequence ID" value="MBA2881695.1"/>
    <property type="molecule type" value="Genomic_DNA"/>
</dbReference>
<dbReference type="EC" id="3.6.3.-" evidence="6"/>
<keyword evidence="1" id="KW-0547">Nucleotide-binding</keyword>
<dbReference type="GO" id="GO:0005524">
    <property type="term" value="F:ATP binding"/>
    <property type="evidence" value="ECO:0007669"/>
    <property type="project" value="UniProtKB-KW"/>
</dbReference>
<dbReference type="RefSeq" id="WP_232364741.1">
    <property type="nucleotide sequence ID" value="NZ_JACDUS010000005.1"/>
</dbReference>
<comment type="caution">
    <text evidence="6">The sequence shown here is derived from an EMBL/GenBank/DDBJ whole genome shotgun (WGS) entry which is preliminary data.</text>
</comment>
<sequence>MKNPLTAQHRQMNEQFEAIVAQISQVMLGKESQVRLALTCLFAEGHLLIEDLPGIGKTTLAKVLAKCLGLEFQRLQFTSDMLPGDILGVSIFDQKTGLFHFHRGPVFTQVLLADEINRTTPKTQSALLEAMEEGQVSFEGKTRRLEPPFFVIATQNPLEYAGTFPLPESQLDRFLMRIEIGYPSRAAEKQILKGQGTQDALETIEANMNKDDVRAIQKKIKNVHTSDTFVDYVREILYFTRTSDHFHVGLSPRAGLAMIRAACSWAWLHGRDYALPEDLQQILPWVAGHRLRSGQDRTEIGRNRLMEILAEIPVPL</sequence>
<dbReference type="InterPro" id="IPR027417">
    <property type="entry name" value="P-loop_NTPase"/>
</dbReference>
<name>A0A7W0C9P7_9BACT</name>
<keyword evidence="6" id="KW-0378">Hydrolase</keyword>
<dbReference type="PANTHER" id="PTHR42759:SF5">
    <property type="entry name" value="METHANOL DEHYDROGENASE REGULATOR"/>
    <property type="match status" value="1"/>
</dbReference>
<accession>A0A7W0C9P7</accession>
<gene>
    <name evidence="6" type="ORF">HNR65_002026</name>
</gene>
<evidence type="ECO:0000313" key="6">
    <source>
        <dbReference type="EMBL" id="MBA2881695.1"/>
    </source>
</evidence>
<dbReference type="InterPro" id="IPR041628">
    <property type="entry name" value="ChlI/MoxR_AAA_lid"/>
</dbReference>
<evidence type="ECO:0000259" key="4">
    <source>
        <dbReference type="Pfam" id="PF07726"/>
    </source>
</evidence>
<evidence type="ECO:0000256" key="2">
    <source>
        <dbReference type="ARBA" id="ARBA00022840"/>
    </source>
</evidence>
<dbReference type="GO" id="GO:0016887">
    <property type="term" value="F:ATP hydrolysis activity"/>
    <property type="evidence" value="ECO:0007669"/>
    <property type="project" value="InterPro"/>
</dbReference>
<evidence type="ECO:0000259" key="5">
    <source>
        <dbReference type="Pfam" id="PF17863"/>
    </source>
</evidence>
<dbReference type="Gene3D" id="1.10.8.80">
    <property type="entry name" value="Magnesium chelatase subunit I, C-Terminal domain"/>
    <property type="match status" value="1"/>
</dbReference>
<dbReference type="SUPFAM" id="SSF52540">
    <property type="entry name" value="P-loop containing nucleoside triphosphate hydrolases"/>
    <property type="match status" value="1"/>
</dbReference>
<dbReference type="CDD" id="cd00009">
    <property type="entry name" value="AAA"/>
    <property type="match status" value="1"/>
</dbReference>
<feature type="domain" description="ATPase AAA-3" evidence="4">
    <location>
        <begin position="46"/>
        <end position="176"/>
    </location>
</feature>
<dbReference type="InterPro" id="IPR011703">
    <property type="entry name" value="ATPase_AAA-3"/>
</dbReference>
<protein>
    <submittedName>
        <fullName evidence="6">MoxR-like ATPase</fullName>
        <ecNumber evidence="6">3.6.3.-</ecNumber>
    </submittedName>
</protein>
<keyword evidence="2" id="KW-0067">ATP-binding</keyword>
<evidence type="ECO:0000256" key="3">
    <source>
        <dbReference type="ARBA" id="ARBA00061607"/>
    </source>
</evidence>
<dbReference type="AlphaFoldDB" id="A0A7W0C9P7"/>
<feature type="domain" description="ChlI/MoxR AAA lid" evidence="5">
    <location>
        <begin position="240"/>
        <end position="295"/>
    </location>
</feature>
<reference evidence="6 7" key="1">
    <citation type="submission" date="2020-07" db="EMBL/GenBank/DDBJ databases">
        <title>Genomic Encyclopedia of Type Strains, Phase IV (KMG-IV): sequencing the most valuable type-strain genomes for metagenomic binning, comparative biology and taxonomic classification.</title>
        <authorList>
            <person name="Goeker M."/>
        </authorList>
    </citation>
    <scope>NUCLEOTIDE SEQUENCE [LARGE SCALE GENOMIC DNA]</scope>
    <source>
        <strain evidence="6 7">DSM 17721</strain>
    </source>
</reference>
<dbReference type="Pfam" id="PF17863">
    <property type="entry name" value="AAA_lid_2"/>
    <property type="match status" value="1"/>
</dbReference>
<dbReference type="InterPro" id="IPR050764">
    <property type="entry name" value="CbbQ/NirQ/NorQ/GpvN"/>
</dbReference>
<organism evidence="6 7">
    <name type="scientific">Desulfosalsimonas propionicica</name>
    <dbReference type="NCBI Taxonomy" id="332175"/>
    <lineage>
        <taxon>Bacteria</taxon>
        <taxon>Pseudomonadati</taxon>
        <taxon>Thermodesulfobacteriota</taxon>
        <taxon>Desulfobacteria</taxon>
        <taxon>Desulfobacterales</taxon>
        <taxon>Desulfosalsimonadaceae</taxon>
        <taxon>Desulfosalsimonas</taxon>
    </lineage>
</organism>
<proteinExistence type="inferred from homology"/>
<dbReference type="PIRSF" id="PIRSF002849">
    <property type="entry name" value="AAA_ATPase_chaperone_MoxR_prd"/>
    <property type="match status" value="1"/>
</dbReference>
<dbReference type="Gene3D" id="3.40.50.300">
    <property type="entry name" value="P-loop containing nucleotide triphosphate hydrolases"/>
    <property type="match status" value="1"/>
</dbReference>
<dbReference type="PANTHER" id="PTHR42759">
    <property type="entry name" value="MOXR FAMILY PROTEIN"/>
    <property type="match status" value="1"/>
</dbReference>
<keyword evidence="7" id="KW-1185">Reference proteome</keyword>